<proteinExistence type="predicted"/>
<sequence length="106" mass="10649">MTGGASAGGMSTGAIIAVNVIDMVTIGMAGAGAMLAGGMRASAADVIMIAAISIRLAMLTIVGRAAVNGTDEDTIGETRTTVMDGDRSATNEIKSAAKRRRVFTES</sequence>
<keyword evidence="1" id="KW-0812">Transmembrane</keyword>
<organism evidence="2 3">
    <name type="scientific">Pectobacterium fontis</name>
    <dbReference type="NCBI Taxonomy" id="2558042"/>
    <lineage>
        <taxon>Bacteria</taxon>
        <taxon>Pseudomonadati</taxon>
        <taxon>Pseudomonadota</taxon>
        <taxon>Gammaproteobacteria</taxon>
        <taxon>Enterobacterales</taxon>
        <taxon>Pectobacteriaceae</taxon>
        <taxon>Pectobacterium</taxon>
    </lineage>
</organism>
<comment type="caution">
    <text evidence="2">The sequence shown here is derived from an EMBL/GenBank/DDBJ whole genome shotgun (WGS) entry which is preliminary data.</text>
</comment>
<evidence type="ECO:0000256" key="1">
    <source>
        <dbReference type="SAM" id="Phobius"/>
    </source>
</evidence>
<name>A0A7V8L5V2_9GAMM</name>
<keyword evidence="1" id="KW-1133">Transmembrane helix</keyword>
<accession>A0A7V8L5V2</accession>
<dbReference type="EMBL" id="JSXC01000034">
    <property type="protein sequence ID" value="KHN51174.1"/>
    <property type="molecule type" value="Genomic_DNA"/>
</dbReference>
<dbReference type="Proteomes" id="UP000053038">
    <property type="component" value="Unassembled WGS sequence"/>
</dbReference>
<gene>
    <name evidence="2" type="ORF">OI69_11300</name>
</gene>
<evidence type="ECO:0000313" key="3">
    <source>
        <dbReference type="Proteomes" id="UP000053038"/>
    </source>
</evidence>
<feature type="transmembrane region" description="Helical" evidence="1">
    <location>
        <begin position="46"/>
        <end position="67"/>
    </location>
</feature>
<keyword evidence="3" id="KW-1185">Reference proteome</keyword>
<protein>
    <submittedName>
        <fullName evidence="2">Uncharacterized protein</fullName>
    </submittedName>
</protein>
<keyword evidence="1" id="KW-0472">Membrane</keyword>
<dbReference type="AlphaFoldDB" id="A0A7V8L5V2"/>
<reference evidence="2 3" key="1">
    <citation type="submission" date="2014-10" db="EMBL/GenBank/DDBJ databases">
        <title>Genome sequence of Pectobacterium carotovorum M022.</title>
        <authorList>
            <person name="Chan K.-G."/>
            <person name="Tan W.-S."/>
        </authorList>
    </citation>
    <scope>NUCLEOTIDE SEQUENCE [LARGE SCALE GENOMIC DNA]</scope>
    <source>
        <strain evidence="2 3">M022</strain>
    </source>
</reference>
<evidence type="ECO:0000313" key="2">
    <source>
        <dbReference type="EMBL" id="KHN51174.1"/>
    </source>
</evidence>
<feature type="transmembrane region" description="Helical" evidence="1">
    <location>
        <begin position="12"/>
        <end position="34"/>
    </location>
</feature>